<dbReference type="PANTHER" id="PTHR43721">
    <property type="entry name" value="ELONGATION FACTOR TU-RELATED"/>
    <property type="match status" value="1"/>
</dbReference>
<reference evidence="1 2" key="1">
    <citation type="journal article" date="2018" name="G3 (Bethesda)">
        <title>Phylogenetic and Phylogenomic Definition of Rhizopus Species.</title>
        <authorList>
            <person name="Gryganskyi A.P."/>
            <person name="Golan J."/>
            <person name="Dolatabadi S."/>
            <person name="Mondo S."/>
            <person name="Robb S."/>
            <person name="Idnurm A."/>
            <person name="Muszewska A."/>
            <person name="Steczkiewicz K."/>
            <person name="Masonjones S."/>
            <person name="Liao H.L."/>
            <person name="Gajdeczka M.T."/>
            <person name="Anike F."/>
            <person name="Vuek A."/>
            <person name="Anishchenko I.M."/>
            <person name="Voigt K."/>
            <person name="de Hoog G.S."/>
            <person name="Smith M.E."/>
            <person name="Heitman J."/>
            <person name="Vilgalys R."/>
            <person name="Stajich J.E."/>
        </authorList>
    </citation>
    <scope>NUCLEOTIDE SEQUENCE [LARGE SCALE GENOMIC DNA]</scope>
    <source>
        <strain evidence="1 2">LSU 92-RS-03</strain>
    </source>
</reference>
<dbReference type="OrthoDB" id="248233at2759"/>
<keyword evidence="2" id="KW-1185">Reference proteome</keyword>
<dbReference type="AlphaFoldDB" id="A0A367IUP2"/>
<protein>
    <submittedName>
        <fullName evidence="1">Uncharacterized protein</fullName>
    </submittedName>
</protein>
<dbReference type="GO" id="GO:0003746">
    <property type="term" value="F:translation elongation factor activity"/>
    <property type="evidence" value="ECO:0007669"/>
    <property type="project" value="TreeGrafter"/>
</dbReference>
<organism evidence="1 2">
    <name type="scientific">Rhizopus stolonifer</name>
    <name type="common">Rhizopus nigricans</name>
    <dbReference type="NCBI Taxonomy" id="4846"/>
    <lineage>
        <taxon>Eukaryota</taxon>
        <taxon>Fungi</taxon>
        <taxon>Fungi incertae sedis</taxon>
        <taxon>Mucoromycota</taxon>
        <taxon>Mucoromycotina</taxon>
        <taxon>Mucoromycetes</taxon>
        <taxon>Mucorales</taxon>
        <taxon>Mucorineae</taxon>
        <taxon>Rhizopodaceae</taxon>
        <taxon>Rhizopus</taxon>
    </lineage>
</organism>
<dbReference type="Proteomes" id="UP000253551">
    <property type="component" value="Unassembled WGS sequence"/>
</dbReference>
<proteinExistence type="predicted"/>
<dbReference type="PANTHER" id="PTHR43721:SF9">
    <property type="entry name" value="GTP-BINDING PROTEIN 1"/>
    <property type="match status" value="1"/>
</dbReference>
<name>A0A367IUP2_RHIST</name>
<dbReference type="SUPFAM" id="SSF50447">
    <property type="entry name" value="Translation proteins"/>
    <property type="match status" value="1"/>
</dbReference>
<comment type="caution">
    <text evidence="1">The sequence shown here is derived from an EMBL/GenBank/DDBJ whole genome shotgun (WGS) entry which is preliminary data.</text>
</comment>
<accession>A0A367IUP2</accession>
<evidence type="ECO:0000313" key="2">
    <source>
        <dbReference type="Proteomes" id="UP000253551"/>
    </source>
</evidence>
<dbReference type="InterPro" id="IPR050055">
    <property type="entry name" value="EF-Tu_GTPase"/>
</dbReference>
<evidence type="ECO:0000313" key="1">
    <source>
        <dbReference type="EMBL" id="RCH81398.1"/>
    </source>
</evidence>
<dbReference type="InterPro" id="IPR009000">
    <property type="entry name" value="Transl_B-barrel_sf"/>
</dbReference>
<gene>
    <name evidence="1" type="ORF">CU098_003522</name>
</gene>
<sequence length="149" mass="16854">MVMEPSSISSGKKIILWLTLRKYLYRLSKIITIKGIHRKRVSVPAATAGQSVTLALKNIRRNAIRKGQVLLTHEKDEPMPKVSRRFEAEILVLYHSTTIKSKYQAMVHCGAVRQTASITTTEQTVLRTGDRAKVVSFLEKFDTQDQSVN</sequence>
<dbReference type="Gene3D" id="2.40.30.10">
    <property type="entry name" value="Translation factors"/>
    <property type="match status" value="2"/>
</dbReference>
<dbReference type="EMBL" id="PJQM01005537">
    <property type="protein sequence ID" value="RCH81398.1"/>
    <property type="molecule type" value="Genomic_DNA"/>
</dbReference>